<name>A0ABP1FN43_9CHLO</name>
<feature type="compositionally biased region" description="Polar residues" evidence="7">
    <location>
        <begin position="21"/>
        <end position="32"/>
    </location>
</feature>
<feature type="transmembrane region" description="Helical" evidence="8">
    <location>
        <begin position="403"/>
        <end position="427"/>
    </location>
</feature>
<comment type="similarity">
    <text evidence="6">Belongs to the major facilitator superfamily. Spinster (TC 2.A.1.49) family.</text>
</comment>
<dbReference type="EMBL" id="CAXHTA020000005">
    <property type="protein sequence ID" value="CAL5221386.1"/>
    <property type="molecule type" value="Genomic_DNA"/>
</dbReference>
<keyword evidence="4 8" id="KW-1133">Transmembrane helix</keyword>
<protein>
    <submittedName>
        <fullName evidence="10">G3569 protein</fullName>
    </submittedName>
</protein>
<dbReference type="Proteomes" id="UP001497392">
    <property type="component" value="Unassembled WGS sequence"/>
</dbReference>
<evidence type="ECO:0000256" key="5">
    <source>
        <dbReference type="ARBA" id="ARBA00023136"/>
    </source>
</evidence>
<feature type="transmembrane region" description="Helical" evidence="8">
    <location>
        <begin position="466"/>
        <end position="484"/>
    </location>
</feature>
<evidence type="ECO:0000313" key="11">
    <source>
        <dbReference type="Proteomes" id="UP001497392"/>
    </source>
</evidence>
<feature type="domain" description="Major facilitator superfamily (MFS) profile" evidence="9">
    <location>
        <begin position="144"/>
        <end position="581"/>
    </location>
</feature>
<feature type="transmembrane region" description="Helical" evidence="8">
    <location>
        <begin position="268"/>
        <end position="288"/>
    </location>
</feature>
<evidence type="ECO:0000259" key="9">
    <source>
        <dbReference type="PROSITE" id="PS50850"/>
    </source>
</evidence>
<feature type="transmembrane region" description="Helical" evidence="8">
    <location>
        <begin position="235"/>
        <end position="256"/>
    </location>
</feature>
<dbReference type="Gene3D" id="1.20.1250.20">
    <property type="entry name" value="MFS general substrate transporter like domains"/>
    <property type="match status" value="1"/>
</dbReference>
<dbReference type="PANTHER" id="PTHR23505">
    <property type="entry name" value="SPINSTER"/>
    <property type="match status" value="1"/>
</dbReference>
<feature type="region of interest" description="Disordered" evidence="7">
    <location>
        <begin position="1"/>
        <end position="38"/>
    </location>
</feature>
<feature type="transmembrane region" description="Helical" evidence="8">
    <location>
        <begin position="557"/>
        <end position="579"/>
    </location>
</feature>
<dbReference type="InterPro" id="IPR020846">
    <property type="entry name" value="MFS_dom"/>
</dbReference>
<sequence length="634" mass="67892">MAEHNGHASFWDDDTEAGSVAESSRASPSRQSEAVHIGVQQDGVFAKAENGTDDTFSYIKRSGLKLRNAQGSTASLDTLDEPDDGQGSQSRSASLKQAEEEGLLEAGKAGNSTFIPLETDLTSQQRAAFSNVYMEKKRRARWRTSVCLNLAMVFERADEVILPAAYSFVARSFAATPSDLANITLARALVQAVCSPLGGVLGHYGNRIWVITVGCLIWGVMTVGFSISSSLREAIFFWAINGLGLSLVIPNVQSVTADFYDEKDRGKVFGTLHLTSAAGAAFGGLYATNMGSGTRFGWEGWRVAFLLLGIISLSIGLANFACASEPRSFDSKLPSGLPARKAAESSTWAKFKATLWDIKSVVTVPTFAIIIVQGIVGNIPGQAMAFLTLYLQLLGMDNFRASLLVSMGMLAHAAGGQLGGFIGDYAAGRAPKWGRIFICQLSVIAGMLLTLTLLKGLPTQHASAAYGSYMMVSIATGLLNSWPAPACTNPIFSEVVPARLRTFIYAFDRSFEMAIAACAAPVVAKLAESIFGFDGTATTSGDVAHDLSKAKALSNSLVVMCAVPWSLCAVIFSGLYFTYSRDKASAQLKEAAAEQRGRLVQRNGFLRLEEDGDAEEKGGFDQKWQLLRTTPAQR</sequence>
<feature type="transmembrane region" description="Helical" evidence="8">
    <location>
        <begin position="208"/>
        <end position="228"/>
    </location>
</feature>
<dbReference type="SUPFAM" id="SSF103473">
    <property type="entry name" value="MFS general substrate transporter"/>
    <property type="match status" value="1"/>
</dbReference>
<reference evidence="10 11" key="1">
    <citation type="submission" date="2024-06" db="EMBL/GenBank/DDBJ databases">
        <authorList>
            <person name="Kraege A."/>
            <person name="Thomma B."/>
        </authorList>
    </citation>
    <scope>NUCLEOTIDE SEQUENCE [LARGE SCALE GENOMIC DNA]</scope>
</reference>
<keyword evidence="5 8" id="KW-0472">Membrane</keyword>
<keyword evidence="3 8" id="KW-0812">Transmembrane</keyword>
<dbReference type="InterPro" id="IPR044770">
    <property type="entry name" value="MFS_spinster-like"/>
</dbReference>
<evidence type="ECO:0000256" key="1">
    <source>
        <dbReference type="ARBA" id="ARBA00004141"/>
    </source>
</evidence>
<feature type="transmembrane region" description="Helical" evidence="8">
    <location>
        <begin position="433"/>
        <end position="454"/>
    </location>
</feature>
<feature type="transmembrane region" description="Helical" evidence="8">
    <location>
        <begin position="300"/>
        <end position="321"/>
    </location>
</feature>
<dbReference type="InterPro" id="IPR036259">
    <property type="entry name" value="MFS_trans_sf"/>
</dbReference>
<gene>
    <name evidence="10" type="primary">g3569</name>
    <name evidence="10" type="ORF">VP750_LOCUS3045</name>
</gene>
<comment type="caution">
    <text evidence="10">The sequence shown here is derived from an EMBL/GenBank/DDBJ whole genome shotgun (WGS) entry which is preliminary data.</text>
</comment>
<evidence type="ECO:0000313" key="10">
    <source>
        <dbReference type="EMBL" id="CAL5221386.1"/>
    </source>
</evidence>
<feature type="region of interest" description="Disordered" evidence="7">
    <location>
        <begin position="72"/>
        <end position="100"/>
    </location>
</feature>
<dbReference type="Pfam" id="PF07690">
    <property type="entry name" value="MFS_1"/>
    <property type="match status" value="1"/>
</dbReference>
<evidence type="ECO:0000256" key="3">
    <source>
        <dbReference type="ARBA" id="ARBA00022692"/>
    </source>
</evidence>
<keyword evidence="11" id="KW-1185">Reference proteome</keyword>
<evidence type="ECO:0000256" key="8">
    <source>
        <dbReference type="SAM" id="Phobius"/>
    </source>
</evidence>
<accession>A0ABP1FN43</accession>
<evidence type="ECO:0000256" key="7">
    <source>
        <dbReference type="SAM" id="MobiDB-lite"/>
    </source>
</evidence>
<organism evidence="10 11">
    <name type="scientific">Coccomyxa viridis</name>
    <dbReference type="NCBI Taxonomy" id="1274662"/>
    <lineage>
        <taxon>Eukaryota</taxon>
        <taxon>Viridiplantae</taxon>
        <taxon>Chlorophyta</taxon>
        <taxon>core chlorophytes</taxon>
        <taxon>Trebouxiophyceae</taxon>
        <taxon>Trebouxiophyceae incertae sedis</taxon>
        <taxon>Coccomyxaceae</taxon>
        <taxon>Coccomyxa</taxon>
    </lineage>
</organism>
<dbReference type="PANTHER" id="PTHR23505:SF52">
    <property type="entry name" value="MAJOR FACILITATOR SUPERFAMILY PROTEIN"/>
    <property type="match status" value="1"/>
</dbReference>
<dbReference type="PROSITE" id="PS50850">
    <property type="entry name" value="MFS"/>
    <property type="match status" value="1"/>
</dbReference>
<evidence type="ECO:0000256" key="6">
    <source>
        <dbReference type="ARBA" id="ARBA00024338"/>
    </source>
</evidence>
<evidence type="ECO:0000256" key="2">
    <source>
        <dbReference type="ARBA" id="ARBA00022448"/>
    </source>
</evidence>
<proteinExistence type="inferred from homology"/>
<dbReference type="InterPro" id="IPR011701">
    <property type="entry name" value="MFS"/>
</dbReference>
<comment type="subcellular location">
    <subcellularLocation>
        <location evidence="1">Membrane</location>
        <topology evidence="1">Multi-pass membrane protein</topology>
    </subcellularLocation>
</comment>
<feature type="transmembrane region" description="Helical" evidence="8">
    <location>
        <begin position="367"/>
        <end position="391"/>
    </location>
</feature>
<evidence type="ECO:0000256" key="4">
    <source>
        <dbReference type="ARBA" id="ARBA00022989"/>
    </source>
</evidence>
<keyword evidence="2" id="KW-0813">Transport</keyword>